<dbReference type="OrthoDB" id="1103324at2759"/>
<protein>
    <submittedName>
        <fullName evidence="4">Cytochrome P450</fullName>
    </submittedName>
</protein>
<reference evidence="4 5" key="1">
    <citation type="submission" date="2018-06" db="EMBL/GenBank/DDBJ databases">
        <title>Comparative genomics reveals the genomic features of Rhizophagus irregularis, R. cerebriforme, R. diaphanum and Gigaspora rosea, and their symbiotic lifestyle signature.</title>
        <authorList>
            <person name="Morin E."/>
            <person name="San Clemente H."/>
            <person name="Chen E.C.H."/>
            <person name="De La Providencia I."/>
            <person name="Hainaut M."/>
            <person name="Kuo A."/>
            <person name="Kohler A."/>
            <person name="Murat C."/>
            <person name="Tang N."/>
            <person name="Roy S."/>
            <person name="Loubradou J."/>
            <person name="Henrissat B."/>
            <person name="Grigoriev I.V."/>
            <person name="Corradi N."/>
            <person name="Roux C."/>
            <person name="Martin F.M."/>
        </authorList>
    </citation>
    <scope>NUCLEOTIDE SEQUENCE [LARGE SCALE GENOMIC DNA]</scope>
    <source>
        <strain evidence="4 5">DAOM 194757</strain>
    </source>
</reference>
<dbReference type="InterPro" id="IPR001128">
    <property type="entry name" value="Cyt_P450"/>
</dbReference>
<dbReference type="GO" id="GO:0004497">
    <property type="term" value="F:monooxygenase activity"/>
    <property type="evidence" value="ECO:0007669"/>
    <property type="project" value="InterPro"/>
</dbReference>
<evidence type="ECO:0000313" key="4">
    <source>
        <dbReference type="EMBL" id="RIB19217.1"/>
    </source>
</evidence>
<keyword evidence="1" id="KW-0479">Metal-binding</keyword>
<dbReference type="EMBL" id="QKWP01000488">
    <property type="protein sequence ID" value="RIB19217.1"/>
    <property type="molecule type" value="Genomic_DNA"/>
</dbReference>
<dbReference type="PANTHER" id="PTHR46300:SF11">
    <property type="entry name" value="OXIDOREDUCTASE, PUTATIVE-RELATED"/>
    <property type="match status" value="1"/>
</dbReference>
<dbReference type="GO" id="GO:0020037">
    <property type="term" value="F:heme binding"/>
    <property type="evidence" value="ECO:0007669"/>
    <property type="project" value="InterPro"/>
</dbReference>
<dbReference type="AlphaFoldDB" id="A0A397VCZ6"/>
<dbReference type="GO" id="GO:0005506">
    <property type="term" value="F:iron ion binding"/>
    <property type="evidence" value="ECO:0007669"/>
    <property type="project" value="InterPro"/>
</dbReference>
<accession>A0A397VCZ6</accession>
<dbReference type="InterPro" id="IPR050364">
    <property type="entry name" value="Cytochrome_P450_fung"/>
</dbReference>
<dbReference type="SUPFAM" id="SSF48264">
    <property type="entry name" value="Cytochrome P450"/>
    <property type="match status" value="1"/>
</dbReference>
<dbReference type="Pfam" id="PF00067">
    <property type="entry name" value="p450"/>
    <property type="match status" value="1"/>
</dbReference>
<evidence type="ECO:0000256" key="2">
    <source>
        <dbReference type="ARBA" id="ARBA00023002"/>
    </source>
</evidence>
<organism evidence="4 5">
    <name type="scientific">Gigaspora rosea</name>
    <dbReference type="NCBI Taxonomy" id="44941"/>
    <lineage>
        <taxon>Eukaryota</taxon>
        <taxon>Fungi</taxon>
        <taxon>Fungi incertae sedis</taxon>
        <taxon>Mucoromycota</taxon>
        <taxon>Glomeromycotina</taxon>
        <taxon>Glomeromycetes</taxon>
        <taxon>Diversisporales</taxon>
        <taxon>Gigasporaceae</taxon>
        <taxon>Gigaspora</taxon>
    </lineage>
</organism>
<evidence type="ECO:0000256" key="3">
    <source>
        <dbReference type="ARBA" id="ARBA00023004"/>
    </source>
</evidence>
<evidence type="ECO:0000313" key="5">
    <source>
        <dbReference type="Proteomes" id="UP000266673"/>
    </source>
</evidence>
<feature type="non-terminal residue" evidence="4">
    <location>
        <position position="1"/>
    </location>
</feature>
<dbReference type="PANTHER" id="PTHR46300">
    <property type="entry name" value="P450, PUTATIVE (EUROFUNG)-RELATED-RELATED"/>
    <property type="match status" value="1"/>
</dbReference>
<dbReference type="InterPro" id="IPR002401">
    <property type="entry name" value="Cyt_P450_E_grp-I"/>
</dbReference>
<dbReference type="Proteomes" id="UP000266673">
    <property type="component" value="Unassembled WGS sequence"/>
</dbReference>
<keyword evidence="2" id="KW-0560">Oxidoreductase</keyword>
<dbReference type="InterPro" id="IPR036396">
    <property type="entry name" value="Cyt_P450_sf"/>
</dbReference>
<sequence length="95" mass="10832">ASCLTWLTAVLANHPEIQAKAHKELDQIIGQTRLPKISDEQNLPYIRAIIKEGQRYCGPVYLSVPHYIEEDDDYNGYHIPANSAVVINSYRIHML</sequence>
<comment type="caution">
    <text evidence="4">The sequence shown here is derived from an EMBL/GenBank/DDBJ whole genome shotgun (WGS) entry which is preliminary data.</text>
</comment>
<proteinExistence type="predicted"/>
<gene>
    <name evidence="4" type="ORF">C2G38_1965590</name>
</gene>
<dbReference type="Gene3D" id="1.10.630.10">
    <property type="entry name" value="Cytochrome P450"/>
    <property type="match status" value="1"/>
</dbReference>
<dbReference type="GO" id="GO:0016705">
    <property type="term" value="F:oxidoreductase activity, acting on paired donors, with incorporation or reduction of molecular oxygen"/>
    <property type="evidence" value="ECO:0007669"/>
    <property type="project" value="InterPro"/>
</dbReference>
<dbReference type="STRING" id="44941.A0A397VCZ6"/>
<evidence type="ECO:0000256" key="1">
    <source>
        <dbReference type="ARBA" id="ARBA00022723"/>
    </source>
</evidence>
<keyword evidence="5" id="KW-1185">Reference proteome</keyword>
<keyword evidence="3" id="KW-0408">Iron</keyword>
<dbReference type="PRINTS" id="PR00463">
    <property type="entry name" value="EP450I"/>
</dbReference>
<name>A0A397VCZ6_9GLOM</name>